<gene>
    <name evidence="2" type="ORF">OH76DRAFT_543977</name>
</gene>
<name>A0A371D9Q6_9APHY</name>
<feature type="compositionally biased region" description="Low complexity" evidence="1">
    <location>
        <begin position="44"/>
        <end position="61"/>
    </location>
</feature>
<dbReference type="Proteomes" id="UP000256964">
    <property type="component" value="Unassembled WGS sequence"/>
</dbReference>
<evidence type="ECO:0000256" key="1">
    <source>
        <dbReference type="SAM" id="MobiDB-lite"/>
    </source>
</evidence>
<evidence type="ECO:0000313" key="3">
    <source>
        <dbReference type="Proteomes" id="UP000256964"/>
    </source>
</evidence>
<feature type="compositionally biased region" description="Basic and acidic residues" evidence="1">
    <location>
        <begin position="31"/>
        <end position="40"/>
    </location>
</feature>
<organism evidence="2 3">
    <name type="scientific">Lentinus brumalis</name>
    <dbReference type="NCBI Taxonomy" id="2498619"/>
    <lineage>
        <taxon>Eukaryota</taxon>
        <taxon>Fungi</taxon>
        <taxon>Dikarya</taxon>
        <taxon>Basidiomycota</taxon>
        <taxon>Agaricomycotina</taxon>
        <taxon>Agaricomycetes</taxon>
        <taxon>Polyporales</taxon>
        <taxon>Polyporaceae</taxon>
        <taxon>Lentinus</taxon>
    </lineage>
</organism>
<reference evidence="2 3" key="1">
    <citation type="journal article" date="2018" name="Biotechnol. Biofuels">
        <title>Integrative visual omics of the white-rot fungus Polyporus brumalis exposes the biotechnological potential of its oxidative enzymes for delignifying raw plant biomass.</title>
        <authorList>
            <person name="Miyauchi S."/>
            <person name="Rancon A."/>
            <person name="Drula E."/>
            <person name="Hage H."/>
            <person name="Chaduli D."/>
            <person name="Favel A."/>
            <person name="Grisel S."/>
            <person name="Henrissat B."/>
            <person name="Herpoel-Gimbert I."/>
            <person name="Ruiz-Duenas F.J."/>
            <person name="Chevret D."/>
            <person name="Hainaut M."/>
            <person name="Lin J."/>
            <person name="Wang M."/>
            <person name="Pangilinan J."/>
            <person name="Lipzen A."/>
            <person name="Lesage-Meessen L."/>
            <person name="Navarro D."/>
            <person name="Riley R."/>
            <person name="Grigoriev I.V."/>
            <person name="Zhou S."/>
            <person name="Raouche S."/>
            <person name="Rosso M.N."/>
        </authorList>
    </citation>
    <scope>NUCLEOTIDE SEQUENCE [LARGE SCALE GENOMIC DNA]</scope>
    <source>
        <strain evidence="2 3">BRFM 1820</strain>
    </source>
</reference>
<dbReference type="AlphaFoldDB" id="A0A371D9Q6"/>
<dbReference type="EMBL" id="KZ857406">
    <property type="protein sequence ID" value="RDX49274.1"/>
    <property type="molecule type" value="Genomic_DNA"/>
</dbReference>
<proteinExistence type="predicted"/>
<feature type="region of interest" description="Disordered" evidence="1">
    <location>
        <begin position="29"/>
        <end position="61"/>
    </location>
</feature>
<keyword evidence="3" id="KW-1185">Reference proteome</keyword>
<sequence length="112" mass="12113">MAFSGACRAREARTTCYLLPGCASPTGMASLHDHDQHSDRPPASGSSSDTFTFPSPSASSTFYNPFRVPRIRVGYPYAQHLASRLQAVRVTLGVPPYTLGIAASRPRCRKVV</sequence>
<evidence type="ECO:0000313" key="2">
    <source>
        <dbReference type="EMBL" id="RDX49274.1"/>
    </source>
</evidence>
<protein>
    <submittedName>
        <fullName evidence="2">Uncharacterized protein</fullName>
    </submittedName>
</protein>
<accession>A0A371D9Q6</accession>